<keyword evidence="2" id="KW-0560">Oxidoreductase</keyword>
<dbReference type="PANTHER" id="PTHR44196">
    <property type="entry name" value="DEHYDROGENASE/REDUCTASE SDR FAMILY MEMBER 7B"/>
    <property type="match status" value="1"/>
</dbReference>
<evidence type="ECO:0000256" key="4">
    <source>
        <dbReference type="ARBA" id="ARBA00040419"/>
    </source>
</evidence>
<dbReference type="Gene3D" id="3.40.50.720">
    <property type="entry name" value="NAD(P)-binding Rossmann-like Domain"/>
    <property type="match status" value="1"/>
</dbReference>
<comment type="similarity">
    <text evidence="1 6">Belongs to the short-chain dehydrogenases/reductases (SDR) family.</text>
</comment>
<feature type="signal peptide" evidence="7">
    <location>
        <begin position="1"/>
        <end position="24"/>
    </location>
</feature>
<feature type="chain" id="PRO_5026116113" description="Dehydrogenase/reductase SDR family member 7B" evidence="7">
    <location>
        <begin position="25"/>
        <end position="304"/>
    </location>
</feature>
<evidence type="ECO:0000256" key="5">
    <source>
        <dbReference type="ARBA" id="ARBA00043014"/>
    </source>
</evidence>
<evidence type="ECO:0000256" key="7">
    <source>
        <dbReference type="SAM" id="SignalP"/>
    </source>
</evidence>
<dbReference type="GO" id="GO:0016020">
    <property type="term" value="C:membrane"/>
    <property type="evidence" value="ECO:0007669"/>
    <property type="project" value="TreeGrafter"/>
</dbReference>
<dbReference type="InterPro" id="IPR020904">
    <property type="entry name" value="Sc_DH/Rdtase_CS"/>
</dbReference>
<dbReference type="AlphaFoldDB" id="A0A6F9DAC7"/>
<evidence type="ECO:0000256" key="2">
    <source>
        <dbReference type="ARBA" id="ARBA00023002"/>
    </source>
</evidence>
<dbReference type="InterPro" id="IPR036291">
    <property type="entry name" value="NAD(P)-bd_dom_sf"/>
</dbReference>
<comment type="function">
    <text evidence="3">Putative oxidoreductase.</text>
</comment>
<dbReference type="InterPro" id="IPR002347">
    <property type="entry name" value="SDR_fam"/>
</dbReference>
<accession>A0A6F9DAC7</accession>
<keyword evidence="7" id="KW-0732">Signal</keyword>
<dbReference type="GO" id="GO:0016491">
    <property type="term" value="F:oxidoreductase activity"/>
    <property type="evidence" value="ECO:0007669"/>
    <property type="project" value="UniProtKB-KW"/>
</dbReference>
<dbReference type="PANTHER" id="PTHR44196:SF1">
    <property type="entry name" value="DEHYDROGENASE_REDUCTASE SDR FAMILY MEMBER 7B"/>
    <property type="match status" value="1"/>
</dbReference>
<dbReference type="Pfam" id="PF00106">
    <property type="entry name" value="adh_short"/>
    <property type="match status" value="1"/>
</dbReference>
<proteinExistence type="evidence at transcript level"/>
<dbReference type="SUPFAM" id="SSF51735">
    <property type="entry name" value="NAD(P)-binding Rossmann-fold domains"/>
    <property type="match status" value="1"/>
</dbReference>
<evidence type="ECO:0000313" key="8">
    <source>
        <dbReference type="EMBL" id="CAB3237810.1"/>
    </source>
</evidence>
<dbReference type="PRINTS" id="PR00081">
    <property type="entry name" value="GDHRDH"/>
</dbReference>
<organism evidence="8">
    <name type="scientific">Phallusia mammillata</name>
    <dbReference type="NCBI Taxonomy" id="59560"/>
    <lineage>
        <taxon>Eukaryota</taxon>
        <taxon>Metazoa</taxon>
        <taxon>Chordata</taxon>
        <taxon>Tunicata</taxon>
        <taxon>Ascidiacea</taxon>
        <taxon>Phlebobranchia</taxon>
        <taxon>Ascidiidae</taxon>
        <taxon>Phallusia</taxon>
    </lineage>
</organism>
<evidence type="ECO:0000256" key="3">
    <source>
        <dbReference type="ARBA" id="ARBA00037096"/>
    </source>
</evidence>
<dbReference type="PROSITE" id="PS00061">
    <property type="entry name" value="ADH_SHORT"/>
    <property type="match status" value="1"/>
</dbReference>
<dbReference type="EMBL" id="LR784505">
    <property type="protein sequence ID" value="CAB3237810.1"/>
    <property type="molecule type" value="mRNA"/>
</dbReference>
<gene>
    <name evidence="8" type="primary">Dhrs7b-001</name>
</gene>
<dbReference type="CDD" id="cd05332">
    <property type="entry name" value="11beta-HSD1_like_SDR_c"/>
    <property type="match status" value="1"/>
</dbReference>
<name>A0A6F9DAC7_9ASCI</name>
<protein>
    <recommendedName>
        <fullName evidence="4">Dehydrogenase/reductase SDR family member 7B</fullName>
    </recommendedName>
    <alternativeName>
        <fullName evidence="5">Short-chain dehydrogenase/reductase family 32C member 1</fullName>
    </alternativeName>
</protein>
<sequence length="304" mass="33945">MECVIVWLLSVLLICLWFYRKRKAPSITLKQQCLKGKVVLITGASSGLGKACCFAFHKYGCKVILCSRTLEELEKVKLELDEKFIPKPVEKKPSIVFQLDVTDIDHVGNTIRKITAVCDSKIDILINNAGLDQRGSALASNLDVYRRIFDVNLFGQITVTKAVLPYMVAQRSGHIVGIGSVQSKISVPFRTAYSASKHASQGFYDALRPEVHEHNIHVTTVNPGYIKTNISMNALNGDGSVYGKLDGNQKNGMEADFVAEEIVNSVVKKENDVMIAPFLHKIAVWIRFLSPNLYFWIMRKRAGL</sequence>
<dbReference type="PRINTS" id="PR00080">
    <property type="entry name" value="SDRFAMILY"/>
</dbReference>
<reference evidence="8" key="1">
    <citation type="submission" date="2020-04" db="EMBL/GenBank/DDBJ databases">
        <authorList>
            <person name="Neveu A P."/>
        </authorList>
    </citation>
    <scope>NUCLEOTIDE SEQUENCE</scope>
    <source>
        <tissue evidence="8">Whole embryo</tissue>
    </source>
</reference>
<evidence type="ECO:0000256" key="1">
    <source>
        <dbReference type="ARBA" id="ARBA00006484"/>
    </source>
</evidence>
<evidence type="ECO:0000256" key="6">
    <source>
        <dbReference type="RuleBase" id="RU000363"/>
    </source>
</evidence>